<dbReference type="Proteomes" id="UP001420932">
    <property type="component" value="Unassembled WGS sequence"/>
</dbReference>
<keyword evidence="3" id="KW-1185">Reference proteome</keyword>
<evidence type="ECO:0000256" key="1">
    <source>
        <dbReference type="SAM" id="MobiDB-lite"/>
    </source>
</evidence>
<feature type="compositionally biased region" description="Pro residues" evidence="1">
    <location>
        <begin position="76"/>
        <end position="98"/>
    </location>
</feature>
<name>A0AAP0FH28_9MAGN</name>
<protein>
    <submittedName>
        <fullName evidence="2">Uncharacterized protein</fullName>
    </submittedName>
</protein>
<proteinExistence type="predicted"/>
<dbReference type="EMBL" id="JBBNAF010000010">
    <property type="protein sequence ID" value="KAK9107508.1"/>
    <property type="molecule type" value="Genomic_DNA"/>
</dbReference>
<evidence type="ECO:0000313" key="3">
    <source>
        <dbReference type="Proteomes" id="UP001420932"/>
    </source>
</evidence>
<organism evidence="2 3">
    <name type="scientific">Stephania yunnanensis</name>
    <dbReference type="NCBI Taxonomy" id="152371"/>
    <lineage>
        <taxon>Eukaryota</taxon>
        <taxon>Viridiplantae</taxon>
        <taxon>Streptophyta</taxon>
        <taxon>Embryophyta</taxon>
        <taxon>Tracheophyta</taxon>
        <taxon>Spermatophyta</taxon>
        <taxon>Magnoliopsida</taxon>
        <taxon>Ranunculales</taxon>
        <taxon>Menispermaceae</taxon>
        <taxon>Menispermoideae</taxon>
        <taxon>Cissampelideae</taxon>
        <taxon>Stephania</taxon>
    </lineage>
</organism>
<comment type="caution">
    <text evidence="2">The sequence shown here is derived from an EMBL/GenBank/DDBJ whole genome shotgun (WGS) entry which is preliminary data.</text>
</comment>
<reference evidence="2 3" key="1">
    <citation type="submission" date="2024-01" db="EMBL/GenBank/DDBJ databases">
        <title>Genome assemblies of Stephania.</title>
        <authorList>
            <person name="Yang L."/>
        </authorList>
    </citation>
    <scope>NUCLEOTIDE SEQUENCE [LARGE SCALE GENOMIC DNA]</scope>
    <source>
        <strain evidence="2">YNDBR</strain>
        <tissue evidence="2">Leaf</tissue>
    </source>
</reference>
<sequence length="150" mass="16011">MATQHDSSGLGTSPNTFSALPTSPTFPYPAIMAVQVTAFLSGISSNSAFAASTSPKLAYPATIAVHETTFLSPSRQTPPSPRPPSQPWRTRPPSPSTPPRLSQAFHQTPPAPHPRTPFRIHVEQRRLQDLVGEKSRMGDPGVHLLALSGG</sequence>
<dbReference type="AlphaFoldDB" id="A0AAP0FH28"/>
<gene>
    <name evidence="2" type="ORF">Syun_023519</name>
</gene>
<feature type="region of interest" description="Disordered" evidence="1">
    <location>
        <begin position="69"/>
        <end position="120"/>
    </location>
</feature>
<evidence type="ECO:0000313" key="2">
    <source>
        <dbReference type="EMBL" id="KAK9107508.1"/>
    </source>
</evidence>
<accession>A0AAP0FH28</accession>